<dbReference type="Gene3D" id="3.90.1150.10">
    <property type="entry name" value="Aspartate Aminotransferase, domain 1"/>
    <property type="match status" value="1"/>
</dbReference>
<dbReference type="CDD" id="cd00609">
    <property type="entry name" value="AAT_like"/>
    <property type="match status" value="1"/>
</dbReference>
<evidence type="ECO:0000256" key="6">
    <source>
        <dbReference type="RuleBase" id="RU000481"/>
    </source>
</evidence>
<evidence type="ECO:0000256" key="2">
    <source>
        <dbReference type="ARBA" id="ARBA00007441"/>
    </source>
</evidence>
<dbReference type="InterPro" id="IPR004839">
    <property type="entry name" value="Aminotransferase_I/II_large"/>
</dbReference>
<dbReference type="InterPro" id="IPR004838">
    <property type="entry name" value="NHTrfase_class1_PyrdxlP-BS"/>
</dbReference>
<keyword evidence="3 6" id="KW-0032">Aminotransferase</keyword>
<evidence type="ECO:0000259" key="7">
    <source>
        <dbReference type="Pfam" id="PF00155"/>
    </source>
</evidence>
<name>A0A0R1VE62_9LACO</name>
<comment type="caution">
    <text evidence="8">The sequence shown here is derived from an EMBL/GenBank/DDBJ whole genome shotgun (WGS) entry which is preliminary data.</text>
</comment>
<dbReference type="RefSeq" id="WP_056937507.1">
    <property type="nucleotide sequence ID" value="NZ_AZFN01000014.1"/>
</dbReference>
<evidence type="ECO:0000313" key="8">
    <source>
        <dbReference type="EMBL" id="KRM01972.1"/>
    </source>
</evidence>
<dbReference type="InterPro" id="IPR015422">
    <property type="entry name" value="PyrdxlP-dep_Trfase_small"/>
</dbReference>
<dbReference type="EC" id="2.6.1.-" evidence="6"/>
<proteinExistence type="inferred from homology"/>
<dbReference type="GO" id="GO:0008483">
    <property type="term" value="F:transaminase activity"/>
    <property type="evidence" value="ECO:0007669"/>
    <property type="project" value="UniProtKB-KW"/>
</dbReference>
<dbReference type="AlphaFoldDB" id="A0A0R1VE62"/>
<comment type="cofactor">
    <cofactor evidence="1 6">
        <name>pyridoxal 5'-phosphate</name>
        <dbReference type="ChEBI" id="CHEBI:597326"/>
    </cofactor>
</comment>
<evidence type="ECO:0000256" key="3">
    <source>
        <dbReference type="ARBA" id="ARBA00022576"/>
    </source>
</evidence>
<dbReference type="PROSITE" id="PS00105">
    <property type="entry name" value="AA_TRANSFER_CLASS_1"/>
    <property type="match status" value="1"/>
</dbReference>
<gene>
    <name evidence="8" type="ORF">FC60_GL000458</name>
</gene>
<dbReference type="PANTHER" id="PTHR46383">
    <property type="entry name" value="ASPARTATE AMINOTRANSFERASE"/>
    <property type="match status" value="1"/>
</dbReference>
<evidence type="ECO:0000256" key="4">
    <source>
        <dbReference type="ARBA" id="ARBA00022679"/>
    </source>
</evidence>
<dbReference type="GO" id="GO:0006520">
    <property type="term" value="P:amino acid metabolic process"/>
    <property type="evidence" value="ECO:0007669"/>
    <property type="project" value="InterPro"/>
</dbReference>
<dbReference type="Proteomes" id="UP000051739">
    <property type="component" value="Unassembled WGS sequence"/>
</dbReference>
<dbReference type="Pfam" id="PF00155">
    <property type="entry name" value="Aminotran_1_2"/>
    <property type="match status" value="1"/>
</dbReference>
<keyword evidence="9" id="KW-1185">Reference proteome</keyword>
<dbReference type="GO" id="GO:0030170">
    <property type="term" value="F:pyridoxal phosphate binding"/>
    <property type="evidence" value="ECO:0007669"/>
    <property type="project" value="InterPro"/>
</dbReference>
<keyword evidence="5" id="KW-0663">Pyridoxal phosphate</keyword>
<dbReference type="InterPro" id="IPR015421">
    <property type="entry name" value="PyrdxlP-dep_Trfase_major"/>
</dbReference>
<accession>A0A0R1VE62</accession>
<dbReference type="SUPFAM" id="SSF53383">
    <property type="entry name" value="PLP-dependent transferases"/>
    <property type="match status" value="1"/>
</dbReference>
<dbReference type="PATRIC" id="fig|1423749.3.peg.460"/>
<evidence type="ECO:0000256" key="5">
    <source>
        <dbReference type="ARBA" id="ARBA00022898"/>
    </source>
</evidence>
<feature type="domain" description="Aminotransferase class I/classII large" evidence="7">
    <location>
        <begin position="37"/>
        <end position="384"/>
    </location>
</feature>
<reference evidence="8 9" key="1">
    <citation type="journal article" date="2015" name="Genome Announc.">
        <title>Expanding the biotechnology potential of lactobacilli through comparative genomics of 213 strains and associated genera.</title>
        <authorList>
            <person name="Sun Z."/>
            <person name="Harris H.M."/>
            <person name="McCann A."/>
            <person name="Guo C."/>
            <person name="Argimon S."/>
            <person name="Zhang W."/>
            <person name="Yang X."/>
            <person name="Jeffery I.B."/>
            <person name="Cooney J.C."/>
            <person name="Kagawa T.F."/>
            <person name="Liu W."/>
            <person name="Song Y."/>
            <person name="Salvetti E."/>
            <person name="Wrobel A."/>
            <person name="Rasinkangas P."/>
            <person name="Parkhill J."/>
            <person name="Rea M.C."/>
            <person name="O'Sullivan O."/>
            <person name="Ritari J."/>
            <person name="Douillard F.P."/>
            <person name="Paul Ross R."/>
            <person name="Yang R."/>
            <person name="Briner A.E."/>
            <person name="Felis G.E."/>
            <person name="de Vos W.M."/>
            <person name="Barrangou R."/>
            <person name="Klaenhammer T.R."/>
            <person name="Caufield P.W."/>
            <person name="Cui Y."/>
            <person name="Zhang H."/>
            <person name="O'Toole P.W."/>
        </authorList>
    </citation>
    <scope>NUCLEOTIDE SEQUENCE [LARGE SCALE GENOMIC DNA]</scope>
    <source>
        <strain evidence="8 9">DSM 16045</strain>
    </source>
</reference>
<dbReference type="Gene3D" id="3.40.640.10">
    <property type="entry name" value="Type I PLP-dependent aspartate aminotransferase-like (Major domain)"/>
    <property type="match status" value="1"/>
</dbReference>
<dbReference type="PANTHER" id="PTHR46383:SF4">
    <property type="entry name" value="AMINOTRANSFERASE"/>
    <property type="match status" value="1"/>
</dbReference>
<evidence type="ECO:0000256" key="1">
    <source>
        <dbReference type="ARBA" id="ARBA00001933"/>
    </source>
</evidence>
<organism evidence="8 9">
    <name type="scientific">Limosilactobacillus gastricus DSM 16045</name>
    <dbReference type="NCBI Taxonomy" id="1423749"/>
    <lineage>
        <taxon>Bacteria</taxon>
        <taxon>Bacillati</taxon>
        <taxon>Bacillota</taxon>
        <taxon>Bacilli</taxon>
        <taxon>Lactobacillales</taxon>
        <taxon>Lactobacillaceae</taxon>
        <taxon>Limosilactobacillus</taxon>
    </lineage>
</organism>
<evidence type="ECO:0000313" key="9">
    <source>
        <dbReference type="Proteomes" id="UP000051739"/>
    </source>
</evidence>
<dbReference type="InterPro" id="IPR015424">
    <property type="entry name" value="PyrdxlP-dep_Trfase"/>
</dbReference>
<sequence length="393" mass="43614">MSDINTTLLQNMRRELANIKPSAIRSFNKEVSSIPGIIKLTLGEPDFDTPQHIKDAAKASIDNNHTHYPPTPGTDGLRAAAANFLNTKYNLNYKPTQILATVGATEAIWSSLYAITNPGDQVIVPTPIWPMYLSIVNGMGLKPILVNTEPNDFVLSAQMIEDTLAQHDHVKVVLLNFPSNPTGKTYSREAIEEIAAVLRDKEIFVVSDEIYSELTYGKTHTSVAEILPEQTILLNGVSKSHAMTGWRLGIVAAPEGIIDKIITVHQFTVTTVPYTTQDAGEEAFSNGIDDALPMREEYIKRANFVHEAMTKMGFRADKPEGAFYYFAKLPEWLDEDTATFAHNLAYEQAVALVDATPFGPGAEGYIRISYASSMEDLQEAMKRIQKYLDSRRK</sequence>
<protein>
    <recommendedName>
        <fullName evidence="6">Aminotransferase</fullName>
        <ecNumber evidence="6">2.6.1.-</ecNumber>
    </recommendedName>
</protein>
<keyword evidence="4 6" id="KW-0808">Transferase</keyword>
<dbReference type="EMBL" id="AZFN01000014">
    <property type="protein sequence ID" value="KRM01972.1"/>
    <property type="molecule type" value="Genomic_DNA"/>
</dbReference>
<dbReference type="InterPro" id="IPR050596">
    <property type="entry name" value="AspAT/PAT-like"/>
</dbReference>
<comment type="similarity">
    <text evidence="2 6">Belongs to the class-I pyridoxal-phosphate-dependent aminotransferase family.</text>
</comment>